<evidence type="ECO:0000313" key="2">
    <source>
        <dbReference type="Proteomes" id="UP000587579"/>
    </source>
</evidence>
<dbReference type="InterPro" id="IPR013078">
    <property type="entry name" value="His_Pase_superF_clade-1"/>
</dbReference>
<dbReference type="InterPro" id="IPR029033">
    <property type="entry name" value="His_PPase_superfam"/>
</dbReference>
<proteinExistence type="predicted"/>
<dbReference type="Pfam" id="PF00300">
    <property type="entry name" value="His_Phos_1"/>
    <property type="match status" value="1"/>
</dbReference>
<keyword evidence="2" id="KW-1185">Reference proteome</keyword>
<keyword evidence="1" id="KW-0378">Hydrolase</keyword>
<dbReference type="InterPro" id="IPR050275">
    <property type="entry name" value="PGM_Phosphatase"/>
</dbReference>
<dbReference type="SUPFAM" id="SSF53254">
    <property type="entry name" value="Phosphoglycerate mutase-like"/>
    <property type="match status" value="1"/>
</dbReference>
<dbReference type="PANTHER" id="PTHR48100">
    <property type="entry name" value="BROAD-SPECIFICITY PHOSPHATASE YOR283W-RELATED"/>
    <property type="match status" value="1"/>
</dbReference>
<comment type="caution">
    <text evidence="1">The sequence shown here is derived from an EMBL/GenBank/DDBJ whole genome shotgun (WGS) entry which is preliminary data.</text>
</comment>
<dbReference type="RefSeq" id="WP_147144771.1">
    <property type="nucleotide sequence ID" value="NZ_JACHEZ010000005.1"/>
</dbReference>
<dbReference type="GO" id="GO:0016787">
    <property type="term" value="F:hydrolase activity"/>
    <property type="evidence" value="ECO:0007669"/>
    <property type="project" value="UniProtKB-KW"/>
</dbReference>
<gene>
    <name evidence="1" type="ORF">HNQ05_001453</name>
</gene>
<sequence length="157" mass="17189">MTEVHLIRHARAQPRREGLPDGERALTAAGEAQAERLRAALERLEVRYALLWTSPLLRARQTADHLAPLAEVVAEEPALAGGWGPELLERLLVRGKTVAVVAHEPELSRVAAELLAGDPERAATFAFKKSGLLALRMRTGGAELRYLLTPGVLRRLL</sequence>
<dbReference type="Proteomes" id="UP000587579">
    <property type="component" value="Unassembled WGS sequence"/>
</dbReference>
<accession>A0ABR6P243</accession>
<dbReference type="EC" id="3.1.3.-" evidence="1"/>
<dbReference type="EMBL" id="JACHEZ010000005">
    <property type="protein sequence ID" value="MBB6030075.1"/>
    <property type="molecule type" value="Genomic_DNA"/>
</dbReference>
<dbReference type="Gene3D" id="3.40.50.1240">
    <property type="entry name" value="Phosphoglycerate mutase-like"/>
    <property type="match status" value="1"/>
</dbReference>
<evidence type="ECO:0000313" key="1">
    <source>
        <dbReference type="EMBL" id="MBB6030075.1"/>
    </source>
</evidence>
<dbReference type="CDD" id="cd07067">
    <property type="entry name" value="HP_PGM_like"/>
    <property type="match status" value="1"/>
</dbReference>
<reference evidence="1 2" key="1">
    <citation type="submission" date="2020-08" db="EMBL/GenBank/DDBJ databases">
        <title>Genomic Encyclopedia of Type Strains, Phase IV (KMG-IV): sequencing the most valuable type-strain genomes for metagenomic binning, comparative biology and taxonomic classification.</title>
        <authorList>
            <person name="Goeker M."/>
        </authorList>
    </citation>
    <scope>NUCLEOTIDE SEQUENCE [LARGE SCALE GENOMIC DNA]</scope>
    <source>
        <strain evidence="1 2">DSM 15757</strain>
    </source>
</reference>
<protein>
    <submittedName>
        <fullName evidence="1">Phosphohistidine phosphatase</fullName>
        <ecNumber evidence="1">3.1.3.-</ecNumber>
    </submittedName>
</protein>
<dbReference type="SMART" id="SM00855">
    <property type="entry name" value="PGAM"/>
    <property type="match status" value="1"/>
</dbReference>
<organism evidence="1 2">
    <name type="scientific">Oceanithermus desulfurans</name>
    <dbReference type="NCBI Taxonomy" id="227924"/>
    <lineage>
        <taxon>Bacteria</taxon>
        <taxon>Thermotogati</taxon>
        <taxon>Deinococcota</taxon>
        <taxon>Deinococci</taxon>
        <taxon>Thermales</taxon>
        <taxon>Thermaceae</taxon>
        <taxon>Oceanithermus</taxon>
    </lineage>
</organism>
<name>A0ABR6P243_9DEIN</name>